<dbReference type="SUPFAM" id="SSF54631">
    <property type="entry name" value="CBS-domain pair"/>
    <property type="match status" value="1"/>
</dbReference>
<dbReference type="InterPro" id="IPR051257">
    <property type="entry name" value="Diverse_CBS-Domain"/>
</dbReference>
<accession>A0A841L8T9</accession>
<sequence length="148" mass="16737">MKAKDIMNRNVITVHQDMTVDEVVKILLDHRISGVPVLDETGKVIGIVSETDLIYREKNLHIPSFISILQGIVFLESTKDLEQQVKKMAAYKVKDVMTKNVITVSEEADLNRVVDIIIDQKVNRVPVTDHEGKLLGIITRSDILKHII</sequence>
<feature type="domain" description="CBS" evidence="3">
    <location>
        <begin position="97"/>
        <end position="148"/>
    </location>
</feature>
<dbReference type="CDD" id="cd04586">
    <property type="entry name" value="CBS_pair_BON_assoc"/>
    <property type="match status" value="1"/>
</dbReference>
<keyword evidence="1 2" id="KW-0129">CBS domain</keyword>
<evidence type="ECO:0000259" key="3">
    <source>
        <dbReference type="PROSITE" id="PS51371"/>
    </source>
</evidence>
<dbReference type="InterPro" id="IPR000644">
    <property type="entry name" value="CBS_dom"/>
</dbReference>
<proteinExistence type="predicted"/>
<dbReference type="InterPro" id="IPR046342">
    <property type="entry name" value="CBS_dom_sf"/>
</dbReference>
<dbReference type="RefSeq" id="WP_184313602.1">
    <property type="nucleotide sequence ID" value="NZ_JACHEN010000049.1"/>
</dbReference>
<evidence type="ECO:0000313" key="4">
    <source>
        <dbReference type="EMBL" id="MBB6218799.1"/>
    </source>
</evidence>
<evidence type="ECO:0000313" key="5">
    <source>
        <dbReference type="Proteomes" id="UP000579281"/>
    </source>
</evidence>
<dbReference type="AlphaFoldDB" id="A0A841L8T9"/>
<dbReference type="PANTHER" id="PTHR43080:SF26">
    <property type="entry name" value="REGULATORY PROTEIN"/>
    <property type="match status" value="1"/>
</dbReference>
<reference evidence="4 5" key="1">
    <citation type="submission" date="2020-08" db="EMBL/GenBank/DDBJ databases">
        <title>Genomic Encyclopedia of Type Strains, Phase IV (KMG-IV): sequencing the most valuable type-strain genomes for metagenomic binning, comparative biology and taxonomic classification.</title>
        <authorList>
            <person name="Goeker M."/>
        </authorList>
    </citation>
    <scope>NUCLEOTIDE SEQUENCE [LARGE SCALE GENOMIC DNA]</scope>
    <source>
        <strain evidence="4 5">DSM 103526</strain>
    </source>
</reference>
<name>A0A841L8T9_9FIRM</name>
<dbReference type="SMART" id="SM00116">
    <property type="entry name" value="CBS"/>
    <property type="match status" value="2"/>
</dbReference>
<feature type="domain" description="CBS" evidence="3">
    <location>
        <begin position="7"/>
        <end position="64"/>
    </location>
</feature>
<dbReference type="Gene3D" id="3.10.580.10">
    <property type="entry name" value="CBS-domain"/>
    <property type="match status" value="1"/>
</dbReference>
<dbReference type="PANTHER" id="PTHR43080">
    <property type="entry name" value="CBS DOMAIN-CONTAINING PROTEIN CBSX3, MITOCHONDRIAL"/>
    <property type="match status" value="1"/>
</dbReference>
<protein>
    <submittedName>
        <fullName evidence="4">CBS domain-containing protein</fullName>
    </submittedName>
</protein>
<organism evidence="4 5">
    <name type="scientific">Anaerosolibacter carboniphilus</name>
    <dbReference type="NCBI Taxonomy" id="1417629"/>
    <lineage>
        <taxon>Bacteria</taxon>
        <taxon>Bacillati</taxon>
        <taxon>Bacillota</taxon>
        <taxon>Clostridia</taxon>
        <taxon>Peptostreptococcales</taxon>
        <taxon>Thermotaleaceae</taxon>
        <taxon>Anaerosolibacter</taxon>
    </lineage>
</organism>
<dbReference type="EMBL" id="JACHEN010000049">
    <property type="protein sequence ID" value="MBB6218799.1"/>
    <property type="molecule type" value="Genomic_DNA"/>
</dbReference>
<dbReference type="Pfam" id="PF00571">
    <property type="entry name" value="CBS"/>
    <property type="match status" value="2"/>
</dbReference>
<gene>
    <name evidence="4" type="ORF">HNQ80_004974</name>
</gene>
<keyword evidence="5" id="KW-1185">Reference proteome</keyword>
<evidence type="ECO:0000256" key="2">
    <source>
        <dbReference type="PROSITE-ProRule" id="PRU00703"/>
    </source>
</evidence>
<evidence type="ECO:0000256" key="1">
    <source>
        <dbReference type="ARBA" id="ARBA00023122"/>
    </source>
</evidence>
<comment type="caution">
    <text evidence="4">The sequence shown here is derived from an EMBL/GenBank/DDBJ whole genome shotgun (WGS) entry which is preliminary data.</text>
</comment>
<dbReference type="Proteomes" id="UP000579281">
    <property type="component" value="Unassembled WGS sequence"/>
</dbReference>
<dbReference type="PROSITE" id="PS51371">
    <property type="entry name" value="CBS"/>
    <property type="match status" value="2"/>
</dbReference>